<dbReference type="SMART" id="SM00409">
    <property type="entry name" value="IG"/>
    <property type="match status" value="1"/>
</dbReference>
<protein>
    <submittedName>
        <fullName evidence="14">Uncharacterized protein</fullName>
    </submittedName>
</protein>
<evidence type="ECO:0000256" key="9">
    <source>
        <dbReference type="SAM" id="MobiDB-lite"/>
    </source>
</evidence>
<dbReference type="STRING" id="75743.A0A401PCH4"/>
<evidence type="ECO:0000313" key="15">
    <source>
        <dbReference type="Proteomes" id="UP000288216"/>
    </source>
</evidence>
<dbReference type="InterPro" id="IPR017907">
    <property type="entry name" value="Znf_RING_CS"/>
</dbReference>
<dbReference type="Proteomes" id="UP000288216">
    <property type="component" value="Unassembled WGS sequence"/>
</dbReference>
<evidence type="ECO:0000256" key="10">
    <source>
        <dbReference type="SAM" id="Phobius"/>
    </source>
</evidence>
<feature type="coiled-coil region" evidence="8">
    <location>
        <begin position="157"/>
        <end position="191"/>
    </location>
</feature>
<organism evidence="14 15">
    <name type="scientific">Scyliorhinus torazame</name>
    <name type="common">Cloudy catshark</name>
    <name type="synonym">Catulus torazame</name>
    <dbReference type="NCBI Taxonomy" id="75743"/>
    <lineage>
        <taxon>Eukaryota</taxon>
        <taxon>Metazoa</taxon>
        <taxon>Chordata</taxon>
        <taxon>Craniata</taxon>
        <taxon>Vertebrata</taxon>
        <taxon>Chondrichthyes</taxon>
        <taxon>Elasmobranchii</taxon>
        <taxon>Galeomorphii</taxon>
        <taxon>Galeoidea</taxon>
        <taxon>Carcharhiniformes</taxon>
        <taxon>Scyliorhinidae</taxon>
        <taxon>Scyliorhinus</taxon>
    </lineage>
</organism>
<dbReference type="InterPro" id="IPR013083">
    <property type="entry name" value="Znf_RING/FYVE/PHD"/>
</dbReference>
<dbReference type="OrthoDB" id="9945628at2759"/>
<feature type="transmembrane region" description="Helical" evidence="10">
    <location>
        <begin position="516"/>
        <end position="540"/>
    </location>
</feature>
<dbReference type="GO" id="GO:0016020">
    <property type="term" value="C:membrane"/>
    <property type="evidence" value="ECO:0007669"/>
    <property type="project" value="UniProtKB-SubCell"/>
</dbReference>
<dbReference type="InterPro" id="IPR036179">
    <property type="entry name" value="Ig-like_dom_sf"/>
</dbReference>
<accession>A0A401PCH4</accession>
<keyword evidence="8" id="KW-0175">Coiled coil</keyword>
<dbReference type="InterPro" id="IPR013783">
    <property type="entry name" value="Ig-like_fold"/>
</dbReference>
<gene>
    <name evidence="14" type="ORF">scyTo_0010857</name>
</gene>
<dbReference type="Pfam" id="PF08205">
    <property type="entry name" value="C2-set_2"/>
    <property type="match status" value="1"/>
</dbReference>
<dbReference type="PROSITE" id="PS50089">
    <property type="entry name" value="ZF_RING_2"/>
    <property type="match status" value="1"/>
</dbReference>
<dbReference type="PANTHER" id="PTHR24103">
    <property type="entry name" value="E3 UBIQUITIN-PROTEIN LIGASE TRIM"/>
    <property type="match status" value="1"/>
</dbReference>
<dbReference type="SUPFAM" id="SSF48726">
    <property type="entry name" value="Immunoglobulin"/>
    <property type="match status" value="2"/>
</dbReference>
<dbReference type="Pfam" id="PF15227">
    <property type="entry name" value="zf-C3HC4_4"/>
    <property type="match status" value="1"/>
</dbReference>
<dbReference type="EMBL" id="BFAA01004779">
    <property type="protein sequence ID" value="GCB70815.1"/>
    <property type="molecule type" value="Genomic_DNA"/>
</dbReference>
<dbReference type="InterPro" id="IPR003599">
    <property type="entry name" value="Ig_sub"/>
</dbReference>
<dbReference type="PROSITE" id="PS50119">
    <property type="entry name" value="ZF_BBOX"/>
    <property type="match status" value="1"/>
</dbReference>
<dbReference type="InterPro" id="IPR000315">
    <property type="entry name" value="Znf_B-box"/>
</dbReference>
<sequence length="577" mass="64813">MVDAGADAGESALEQELEKMQQESTCSICLAFYREPVSVECGHVFCRACILQHWQREPGGTAACPQCGGGPLASGTPLRDNPFAASVVASVRRLVQEVRRPAEGQGGGLLPWCPEHDERLKLFCQDDQRAICLICAMSIAHQHHTIRPIKEAAELYREKLQGALDSRQKQLKELGNATDEDTETLQRLKKRTSSLRARIDAGFDGMQQFLSNEKLALITRLEEKEKAMTQEVEENMKKLSDKSTSVNQEITDIQQRQSVKEADLLLQNVAPIVEGSGRFHLLLDRDERPAKPELIGNYMTITVGTHSEIGKCVVMDSYPVPKVTWYKNDKVLHPNGNDTQIQNHITKDQNTRLLTIESTLYYTARKNDMNARFFCEVFYPSPNEVQRSDTIKIDVYYPIEGVTIEVGPLNDVIREGDTITLNCTADTNLPPEKYMWEKDGIQFSDSAQYTLQAVTKQDEGEYQCTVFDFDFNAKSASVAIQVTAREDNNELNGPGVFAAESHSTDHRGKSKSLKRAGMVIGIIVTLMLVAFSTTIAYYMCYHRRKTEKKPLEDLEEENALDPGIVPPMVEKDIREEP</sequence>
<evidence type="ECO:0000259" key="11">
    <source>
        <dbReference type="PROSITE" id="PS50089"/>
    </source>
</evidence>
<dbReference type="Pfam" id="PF13895">
    <property type="entry name" value="Ig_2"/>
    <property type="match status" value="1"/>
</dbReference>
<dbReference type="GO" id="GO:0008270">
    <property type="term" value="F:zinc ion binding"/>
    <property type="evidence" value="ECO:0007669"/>
    <property type="project" value="UniProtKB-KW"/>
</dbReference>
<keyword evidence="10" id="KW-1133">Transmembrane helix</keyword>
<feature type="domain" description="RING-type" evidence="11">
    <location>
        <begin position="26"/>
        <end position="67"/>
    </location>
</feature>
<dbReference type="Gene3D" id="2.60.40.10">
    <property type="entry name" value="Immunoglobulins"/>
    <property type="match status" value="2"/>
</dbReference>
<evidence type="ECO:0000256" key="5">
    <source>
        <dbReference type="ARBA" id="ARBA00023136"/>
    </source>
</evidence>
<dbReference type="CDD" id="cd19762">
    <property type="entry name" value="Bbox2_TRIM7-like"/>
    <property type="match status" value="1"/>
</dbReference>
<name>A0A401PCH4_SCYTO</name>
<evidence type="ECO:0000313" key="14">
    <source>
        <dbReference type="EMBL" id="GCB70815.1"/>
    </source>
</evidence>
<evidence type="ECO:0000256" key="4">
    <source>
        <dbReference type="ARBA" id="ARBA00022833"/>
    </source>
</evidence>
<keyword evidence="4" id="KW-0862">Zinc</keyword>
<evidence type="ECO:0000256" key="2">
    <source>
        <dbReference type="ARBA" id="ARBA00022723"/>
    </source>
</evidence>
<evidence type="ECO:0000259" key="12">
    <source>
        <dbReference type="PROSITE" id="PS50119"/>
    </source>
</evidence>
<feature type="coiled-coil region" evidence="8">
    <location>
        <begin position="218"/>
        <end position="256"/>
    </location>
</feature>
<dbReference type="Gene3D" id="3.30.160.60">
    <property type="entry name" value="Classic Zinc Finger"/>
    <property type="match status" value="1"/>
</dbReference>
<feature type="region of interest" description="Disordered" evidence="9">
    <location>
        <begin position="551"/>
        <end position="577"/>
    </location>
</feature>
<evidence type="ECO:0000256" key="6">
    <source>
        <dbReference type="ARBA" id="ARBA00023157"/>
    </source>
</evidence>
<proteinExistence type="predicted"/>
<feature type="domain" description="B box-type" evidence="12">
    <location>
        <begin position="113"/>
        <end position="149"/>
    </location>
</feature>
<evidence type="ECO:0000256" key="8">
    <source>
        <dbReference type="SAM" id="Coils"/>
    </source>
</evidence>
<dbReference type="Pfam" id="PF00643">
    <property type="entry name" value="zf-B_box"/>
    <property type="match status" value="1"/>
</dbReference>
<evidence type="ECO:0000259" key="13">
    <source>
        <dbReference type="PROSITE" id="PS50835"/>
    </source>
</evidence>
<dbReference type="OMA" id="CAMSIAH"/>
<dbReference type="InterPro" id="IPR050143">
    <property type="entry name" value="TRIM/RBCC"/>
</dbReference>
<dbReference type="Gene3D" id="3.30.40.10">
    <property type="entry name" value="Zinc/RING finger domain, C3HC4 (zinc finger)"/>
    <property type="match status" value="1"/>
</dbReference>
<dbReference type="AlphaFoldDB" id="A0A401PCH4"/>
<dbReference type="SMART" id="SM00184">
    <property type="entry name" value="RING"/>
    <property type="match status" value="1"/>
</dbReference>
<dbReference type="PROSITE" id="PS00518">
    <property type="entry name" value="ZF_RING_1"/>
    <property type="match status" value="1"/>
</dbReference>
<feature type="domain" description="Ig-like" evidence="13">
    <location>
        <begin position="292"/>
        <end position="392"/>
    </location>
</feature>
<dbReference type="SUPFAM" id="SSF57850">
    <property type="entry name" value="RING/U-box"/>
    <property type="match status" value="1"/>
</dbReference>
<evidence type="ECO:0000256" key="7">
    <source>
        <dbReference type="PROSITE-ProRule" id="PRU00024"/>
    </source>
</evidence>
<dbReference type="InterPro" id="IPR001841">
    <property type="entry name" value="Znf_RING"/>
</dbReference>
<reference evidence="14 15" key="1">
    <citation type="journal article" date="2018" name="Nat. Ecol. Evol.">
        <title>Shark genomes provide insights into elasmobranch evolution and the origin of vertebrates.</title>
        <authorList>
            <person name="Hara Y"/>
            <person name="Yamaguchi K"/>
            <person name="Onimaru K"/>
            <person name="Kadota M"/>
            <person name="Koyanagi M"/>
            <person name="Keeley SD"/>
            <person name="Tatsumi K"/>
            <person name="Tanaka K"/>
            <person name="Motone F"/>
            <person name="Kageyama Y"/>
            <person name="Nozu R"/>
            <person name="Adachi N"/>
            <person name="Nishimura O"/>
            <person name="Nakagawa R"/>
            <person name="Tanegashima C"/>
            <person name="Kiyatake I"/>
            <person name="Matsumoto R"/>
            <person name="Murakumo K"/>
            <person name="Nishida K"/>
            <person name="Terakita A"/>
            <person name="Kuratani S"/>
            <person name="Sato K"/>
            <person name="Hyodo S Kuraku.S."/>
        </authorList>
    </citation>
    <scope>NUCLEOTIDE SEQUENCE [LARGE SCALE GENOMIC DNA]</scope>
</reference>
<keyword evidence="3 7" id="KW-0863">Zinc-finger</keyword>
<dbReference type="SUPFAM" id="SSF57845">
    <property type="entry name" value="B-box zinc-binding domain"/>
    <property type="match status" value="1"/>
</dbReference>
<keyword evidence="6" id="KW-1015">Disulfide bond</keyword>
<dbReference type="SMART" id="SM00336">
    <property type="entry name" value="BBOX"/>
    <property type="match status" value="1"/>
</dbReference>
<evidence type="ECO:0000256" key="3">
    <source>
        <dbReference type="ARBA" id="ARBA00022771"/>
    </source>
</evidence>
<comment type="subcellular location">
    <subcellularLocation>
        <location evidence="1">Membrane</location>
        <topology evidence="1">Single-pass membrane protein</topology>
    </subcellularLocation>
</comment>
<evidence type="ECO:0000256" key="1">
    <source>
        <dbReference type="ARBA" id="ARBA00004167"/>
    </source>
</evidence>
<keyword evidence="15" id="KW-1185">Reference proteome</keyword>
<dbReference type="InterPro" id="IPR013162">
    <property type="entry name" value="CD80_C2-set"/>
</dbReference>
<keyword evidence="10" id="KW-0812">Transmembrane</keyword>
<keyword evidence="2" id="KW-0479">Metal-binding</keyword>
<feature type="domain" description="Ig-like" evidence="13">
    <location>
        <begin position="398"/>
        <end position="483"/>
    </location>
</feature>
<comment type="caution">
    <text evidence="14">The sequence shown here is derived from an EMBL/GenBank/DDBJ whole genome shotgun (WGS) entry which is preliminary data.</text>
</comment>
<dbReference type="PROSITE" id="PS50835">
    <property type="entry name" value="IG_LIKE"/>
    <property type="match status" value="2"/>
</dbReference>
<keyword evidence="5 10" id="KW-0472">Membrane</keyword>
<dbReference type="InterPro" id="IPR007110">
    <property type="entry name" value="Ig-like_dom"/>
</dbReference>